<name>A0ABM9NDS6_RICHE</name>
<organism evidence="1 2">
    <name type="scientific">Rickettsia helvetica</name>
    <dbReference type="NCBI Taxonomy" id="35789"/>
    <lineage>
        <taxon>Bacteria</taxon>
        <taxon>Pseudomonadati</taxon>
        <taxon>Pseudomonadota</taxon>
        <taxon>Alphaproteobacteria</taxon>
        <taxon>Rickettsiales</taxon>
        <taxon>Rickettsiaceae</taxon>
        <taxon>Rickettsieae</taxon>
        <taxon>Rickettsia</taxon>
        <taxon>spotted fever group</taxon>
    </lineage>
</organism>
<proteinExistence type="predicted"/>
<evidence type="ECO:0000313" key="1">
    <source>
        <dbReference type="EMBL" id="CAK9121745.1"/>
    </source>
</evidence>
<evidence type="ECO:0000313" key="2">
    <source>
        <dbReference type="Proteomes" id="UP001642485"/>
    </source>
</evidence>
<dbReference type="EMBL" id="OZ018777">
    <property type="protein sequence ID" value="CAK9121745.1"/>
    <property type="molecule type" value="Genomic_DNA"/>
</dbReference>
<keyword evidence="2" id="KW-1185">Reference proteome</keyword>
<keyword evidence="1" id="KW-0614">Plasmid</keyword>
<protein>
    <submittedName>
        <fullName evidence="1">Uncharacterized protein</fullName>
    </submittedName>
</protein>
<gene>
    <name evidence="1" type="ORF">OB144RH_08170</name>
</gene>
<geneLocation type="plasmid" evidence="1 2">
    <name>2</name>
</geneLocation>
<sequence>MEQTPQDQKAVREIENISQEIQDKLKQFYTIDI</sequence>
<reference evidence="1 2" key="1">
    <citation type="submission" date="2024-02" db="EMBL/GenBank/DDBJ databases">
        <authorList>
            <person name="Nijsse B."/>
            <person name="Sprong H."/>
        </authorList>
    </citation>
    <scope>NUCLEOTIDE SEQUENCE [LARGE SCALE GENOMIC DNA]</scope>
    <source>
        <strain evidence="1">OB144</strain>
        <plasmid evidence="1 2">2</plasmid>
    </source>
</reference>
<dbReference type="Proteomes" id="UP001642485">
    <property type="component" value="Plasmid 2"/>
</dbReference>
<accession>A0ABM9NDS6</accession>